<organism evidence="3 4">
    <name type="scientific">Skermanella stibiiresistens SB22</name>
    <dbReference type="NCBI Taxonomy" id="1385369"/>
    <lineage>
        <taxon>Bacteria</taxon>
        <taxon>Pseudomonadati</taxon>
        <taxon>Pseudomonadota</taxon>
        <taxon>Alphaproteobacteria</taxon>
        <taxon>Rhodospirillales</taxon>
        <taxon>Azospirillaceae</taxon>
        <taxon>Skermanella</taxon>
    </lineage>
</organism>
<gene>
    <name evidence="3" type="ORF">N825_27800</name>
</gene>
<dbReference type="STRING" id="1385369.N825_27800"/>
<dbReference type="AlphaFoldDB" id="W9H9S6"/>
<evidence type="ECO:0000313" key="3">
    <source>
        <dbReference type="EMBL" id="EWY41506.1"/>
    </source>
</evidence>
<dbReference type="RefSeq" id="WP_051511688.1">
    <property type="nucleotide sequence ID" value="NZ_AVFL01000004.1"/>
</dbReference>
<proteinExistence type="predicted"/>
<dbReference type="PANTHER" id="PTHR43861">
    <property type="entry name" value="TRANS-ACONITATE 2-METHYLTRANSFERASE-RELATED"/>
    <property type="match status" value="1"/>
</dbReference>
<feature type="region of interest" description="Disordered" evidence="2">
    <location>
        <begin position="53"/>
        <end position="73"/>
    </location>
</feature>
<evidence type="ECO:0000256" key="1">
    <source>
        <dbReference type="SAM" id="Coils"/>
    </source>
</evidence>
<dbReference type="SUPFAM" id="SSF53335">
    <property type="entry name" value="S-adenosyl-L-methionine-dependent methyltransferases"/>
    <property type="match status" value="1"/>
</dbReference>
<keyword evidence="4" id="KW-1185">Reference proteome</keyword>
<dbReference type="EMBL" id="AVFL01000004">
    <property type="protein sequence ID" value="EWY41506.1"/>
    <property type="molecule type" value="Genomic_DNA"/>
</dbReference>
<accession>W9H9S6</accession>
<feature type="coiled-coil region" evidence="1">
    <location>
        <begin position="326"/>
        <end position="353"/>
    </location>
</feature>
<dbReference type="Pfam" id="PF13489">
    <property type="entry name" value="Methyltransf_23"/>
    <property type="match status" value="1"/>
</dbReference>
<comment type="caution">
    <text evidence="3">The sequence shown here is derived from an EMBL/GenBank/DDBJ whole genome shotgun (WGS) entry which is preliminary data.</text>
</comment>
<dbReference type="InterPro" id="IPR029063">
    <property type="entry name" value="SAM-dependent_MTases_sf"/>
</dbReference>
<keyword evidence="1" id="KW-0175">Coiled coil</keyword>
<evidence type="ECO:0000313" key="4">
    <source>
        <dbReference type="Proteomes" id="UP000019486"/>
    </source>
</evidence>
<reference evidence="3 4" key="1">
    <citation type="submission" date="2013-08" db="EMBL/GenBank/DDBJ databases">
        <title>The genome sequence of Skermanella stibiiresistens.</title>
        <authorList>
            <person name="Zhu W."/>
            <person name="Wang G."/>
        </authorList>
    </citation>
    <scope>NUCLEOTIDE SEQUENCE [LARGE SCALE GENOMIC DNA]</scope>
    <source>
        <strain evidence="3 4">SB22</strain>
    </source>
</reference>
<dbReference type="CDD" id="cd02440">
    <property type="entry name" value="AdoMet_MTases"/>
    <property type="match status" value="1"/>
</dbReference>
<protein>
    <submittedName>
        <fullName evidence="3">Uncharacterized protein</fullName>
    </submittedName>
</protein>
<dbReference type="Proteomes" id="UP000019486">
    <property type="component" value="Unassembled WGS sequence"/>
</dbReference>
<dbReference type="Gene3D" id="3.40.50.150">
    <property type="entry name" value="Vaccinia Virus protein VP39"/>
    <property type="match status" value="1"/>
</dbReference>
<evidence type="ECO:0000256" key="2">
    <source>
        <dbReference type="SAM" id="MobiDB-lite"/>
    </source>
</evidence>
<dbReference type="OrthoDB" id="9810247at2"/>
<sequence>MNMNSRTPLIDLSDLRSRIERGRAGQVGAAVPKPAPTLLPEQAMMRERSQIAGADGVAQPAIPPARTRPPSTLRASHKAVAVIVDGEAMPEPGIKIGSPEYHLNDLQAFHDAEFVVNAFYAVLRRAPYANEFRRRLDELRGGMSKVELVGRLRMSPEGRRVGTRIDGLMLPLAVQLGYKVPAAGYLFRGGTALVGMPRILAQMGRTTAFVMARLRGIDRNLAELSHRQQQLSEAHEQLHGEVQTLPDVDARTQILDAQIAAMGEKLSMLEKLEGTLREEIARNHDIQERLIGDGRGRLRSSLLKSEQAVTRLTRQQGENAGALHYLKAQMARLDRLEGEIEAMRAKLDEVVELTKPTPEPVPEPEPAQVPAEFPAVHEVSGTRYMEELRVTDPALIDAPDWDTYYYAFEKLFYRSAAVVHQQRAYLPYLEPVDRSLKFLDLGCGRGEFMGLLKGAGIPTLGVDINSRNAERLREDGHDVVLGDALEFLKGSKDTYSGVALFQVIEHLSADYLRTLFETAAGKLASGGVLIAETLNPLSPIALNSFYMDETHVKPLPPEMVAFLMEWSGFVVERILYTAPIPPEHRVDVARANYFNYAIICRKP</sequence>
<name>W9H9S6_9PROT</name>